<dbReference type="EnsemblMetazoa" id="AAEL021234-RA">
    <property type="protein sequence ID" value="AAEL021234-PA"/>
    <property type="gene ID" value="AAEL021234"/>
</dbReference>
<reference evidence="1 3" key="1">
    <citation type="submission" date="2017-06" db="EMBL/GenBank/DDBJ databases">
        <title>Aedes aegypti genome working group (AGWG) sequencing and assembly.</title>
        <authorList>
            <consortium name="Aedes aegypti Genome Working Group (AGWG)"/>
            <person name="Matthews B.J."/>
        </authorList>
    </citation>
    <scope>NUCLEOTIDE SEQUENCE [LARGE SCALE GENOMIC DNA]</scope>
    <source>
        <strain evidence="1 3">LVP_AGWG</strain>
    </source>
</reference>
<dbReference type="EnsemblMetazoa" id="AAEL026254-RA">
    <property type="protein sequence ID" value="AAEL026254-PA"/>
    <property type="gene ID" value="AAEL026254"/>
</dbReference>
<keyword evidence="3" id="KW-1185">Reference proteome</keyword>
<accession>A0A6I8TZ64</accession>
<dbReference type="InParanoid" id="A0A6I8TZ64"/>
<proteinExistence type="predicted"/>
<protein>
    <submittedName>
        <fullName evidence="1">Uncharacterized protein</fullName>
    </submittedName>
</protein>
<evidence type="ECO:0000313" key="1">
    <source>
        <dbReference type="EnsemblMetazoa" id="AAEL021234-PA"/>
    </source>
</evidence>
<dbReference type="Proteomes" id="UP000008820">
    <property type="component" value="Chromosome 3"/>
</dbReference>
<dbReference type="Proteomes" id="UP000008820">
    <property type="component" value="Chromosome 1"/>
</dbReference>
<evidence type="ECO:0000313" key="2">
    <source>
        <dbReference type="EnsemblMetazoa" id="AAEL026254-PA"/>
    </source>
</evidence>
<sequence length="101" mass="11415">MTRRDATGENFKLSCNTCKGYKRYPNCCSVTVTVPSANRFYLAPHKPPIEATDPYAKLPSMGIEPTGAQVHEIKRYESLWRSTINKCMETSISKAVDRISR</sequence>
<gene>
    <name evidence="1" type="primary">110674881</name>
    <name evidence="2" type="synonym">110677819</name>
</gene>
<dbReference type="AlphaFoldDB" id="A0A6I8TZ64"/>
<evidence type="ECO:0000313" key="3">
    <source>
        <dbReference type="Proteomes" id="UP000008820"/>
    </source>
</evidence>
<reference evidence="1" key="2">
    <citation type="submission" date="2020-05" db="UniProtKB">
        <authorList>
            <consortium name="EnsemblMetazoa"/>
        </authorList>
    </citation>
    <scope>IDENTIFICATION</scope>
    <source>
        <strain evidence="1">LVP_AGWG</strain>
    </source>
</reference>
<organism evidence="1 3">
    <name type="scientific">Aedes aegypti</name>
    <name type="common">Yellowfever mosquito</name>
    <name type="synonym">Culex aegypti</name>
    <dbReference type="NCBI Taxonomy" id="7159"/>
    <lineage>
        <taxon>Eukaryota</taxon>
        <taxon>Metazoa</taxon>
        <taxon>Ecdysozoa</taxon>
        <taxon>Arthropoda</taxon>
        <taxon>Hexapoda</taxon>
        <taxon>Insecta</taxon>
        <taxon>Pterygota</taxon>
        <taxon>Neoptera</taxon>
        <taxon>Endopterygota</taxon>
        <taxon>Diptera</taxon>
        <taxon>Nematocera</taxon>
        <taxon>Culicoidea</taxon>
        <taxon>Culicidae</taxon>
        <taxon>Culicinae</taxon>
        <taxon>Aedini</taxon>
        <taxon>Aedes</taxon>
        <taxon>Stegomyia</taxon>
    </lineage>
</organism>
<name>A0A6I8TZ64_AEDAE</name>